<dbReference type="AlphaFoldDB" id="A0AAU9JDX6"/>
<reference evidence="3" key="1">
    <citation type="submission" date="2021-09" db="EMBL/GenBank/DDBJ databases">
        <authorList>
            <consortium name="AG Swart"/>
            <person name="Singh M."/>
            <person name="Singh A."/>
            <person name="Seah K."/>
            <person name="Emmerich C."/>
        </authorList>
    </citation>
    <scope>NUCLEOTIDE SEQUENCE</scope>
    <source>
        <strain evidence="3">ATCC30299</strain>
    </source>
</reference>
<keyword evidence="1" id="KW-0472">Membrane</keyword>
<gene>
    <name evidence="3" type="ORF">BSTOLATCC_MIC25134</name>
</gene>
<dbReference type="Proteomes" id="UP001162131">
    <property type="component" value="Unassembled WGS sequence"/>
</dbReference>
<dbReference type="EMBL" id="CAJZBQ010000024">
    <property type="protein sequence ID" value="CAG9319889.1"/>
    <property type="molecule type" value="Genomic_DNA"/>
</dbReference>
<organism evidence="3 4">
    <name type="scientific">Blepharisma stoltei</name>
    <dbReference type="NCBI Taxonomy" id="1481888"/>
    <lineage>
        <taxon>Eukaryota</taxon>
        <taxon>Sar</taxon>
        <taxon>Alveolata</taxon>
        <taxon>Ciliophora</taxon>
        <taxon>Postciliodesmatophora</taxon>
        <taxon>Heterotrichea</taxon>
        <taxon>Heterotrichida</taxon>
        <taxon>Blepharismidae</taxon>
        <taxon>Blepharisma</taxon>
    </lineage>
</organism>
<sequence length="832" mass="94996">MTFLLLLQLFWSNALGSDTTFLERSYNSSTELLGNEKEKIINDNSPSNSSHLMLQQTDIIELVDGEPYHGTTDHDTYVYYSFENPKESTDLLFVLTTFSGDADLFVSKGKNKITKKEDWDWKSETPQGEVILIKADDTYFLNNHVNMKGKYIVGVYGFSPTSFTIRATSNPEVVTKLTPGKAQTGYLNATSVNFYYYYVEKKADIIISLTPISIVVNACVKPVPKDEDIHEYLPSPKDYLWSTYQSSNPSEIIISKDDPSFCTDCNITIAVRQETTNGTITRNGTHSYNIVIRSDFNYITLLNGVPFKSHLGQAKWDYFEFEVGEKVDLDISIFSYSGDPDIYVGTNKTINRENCNWFSLARYQVDHIKIWSSDVKFIIGTYYIGVYAFDETSYSIVVQYRNRYIKLVDGWPQTYSISNIKSYPLYFEYKTSSFDSFYCQLTSLSPDFYPDVYADFNEGRNTDFPDNTNSEFKFSETDYDKVYNKLYMAFAPTSQKWEVHIAILGNNTIKENETMGDFELFCASSSQFTHIKPGQTHFDILKFPVSHHKYSIETYEKSRLDVFVAPCEGSFQLDISSNWTVNYDRNPDISVLRLTDGIMRGSITNAKGVYYITVTSLNASAWFNGISYQLTSKITKAGDIEKKLLKPGGDGIIKWTRKKHHVIVKWDEILYDDDNEKPYEYPSNVLYQIYATEDETVQMQTACGIHTAEMMGKAELVSRGGADKGGTVVRLRGLKSYVNVVASIGGENNMLLRYVPYNPTLIVVTSHEPQWKRRVIIWGLILAILFAGGIGIYFYMKYRRTKRVLQYEMGEVRDSASELATINRSPSSSQKP</sequence>
<feature type="transmembrane region" description="Helical" evidence="1">
    <location>
        <begin position="775"/>
        <end position="796"/>
    </location>
</feature>
<proteinExistence type="predicted"/>
<evidence type="ECO:0000313" key="3">
    <source>
        <dbReference type="EMBL" id="CAG9319889.1"/>
    </source>
</evidence>
<evidence type="ECO:0000256" key="2">
    <source>
        <dbReference type="SAM" id="SignalP"/>
    </source>
</evidence>
<accession>A0AAU9JDX6</accession>
<keyword evidence="2" id="KW-0732">Signal</keyword>
<evidence type="ECO:0000256" key="1">
    <source>
        <dbReference type="SAM" id="Phobius"/>
    </source>
</evidence>
<protein>
    <submittedName>
        <fullName evidence="3">Uncharacterized protein</fullName>
    </submittedName>
</protein>
<keyword evidence="4" id="KW-1185">Reference proteome</keyword>
<dbReference type="Gene3D" id="2.60.120.380">
    <property type="match status" value="2"/>
</dbReference>
<keyword evidence="1" id="KW-0812">Transmembrane</keyword>
<feature type="chain" id="PRO_5043482412" evidence="2">
    <location>
        <begin position="17"/>
        <end position="832"/>
    </location>
</feature>
<name>A0AAU9JDX6_9CILI</name>
<keyword evidence="1" id="KW-1133">Transmembrane helix</keyword>
<evidence type="ECO:0000313" key="4">
    <source>
        <dbReference type="Proteomes" id="UP001162131"/>
    </source>
</evidence>
<feature type="signal peptide" evidence="2">
    <location>
        <begin position="1"/>
        <end position="16"/>
    </location>
</feature>
<comment type="caution">
    <text evidence="3">The sequence shown here is derived from an EMBL/GenBank/DDBJ whole genome shotgun (WGS) entry which is preliminary data.</text>
</comment>